<dbReference type="RefSeq" id="WP_031412938.1">
    <property type="nucleotide sequence ID" value="NZ_CP011074.1"/>
</dbReference>
<name>A0A0F7EG26_BRELA</name>
<reference evidence="1" key="1">
    <citation type="submission" date="2015-03" db="EMBL/GenBank/DDBJ databases">
        <title>MIGS Cultured Bacterial/Archaeal sample from Brevibacillus laterosporus.</title>
        <authorList>
            <person name="Zeng D."/>
            <person name="Zhu L."/>
            <person name="Dong G."/>
            <person name="Ye W."/>
            <person name="Ren D."/>
            <person name="Wu L."/>
            <person name="Xu J."/>
            <person name="Li G."/>
            <person name="Guo L."/>
        </authorList>
    </citation>
    <scope>NUCLEOTIDE SEQUENCE</scope>
    <source>
        <strain evidence="1">B9</strain>
    </source>
</reference>
<dbReference type="AlphaFoldDB" id="A0A0F7EG26"/>
<proteinExistence type="predicted"/>
<dbReference type="EMBL" id="CP011074">
    <property type="protein sequence ID" value="AKF93953.1"/>
    <property type="molecule type" value="Genomic_DNA"/>
</dbReference>
<evidence type="ECO:0000313" key="1">
    <source>
        <dbReference type="EMBL" id="AKF93953.1"/>
    </source>
</evidence>
<gene>
    <name evidence="1" type="ORF">EX87_10110</name>
</gene>
<sequence>MELSTEKKPIYDERVNEILRGLVEGKSRDLLAKDLGHKNYKTLDIYMRRKNFVWDRDKQTYVPAYNRIEKWDSSKDLVSSSKISTIISLFQKEGADAKTIAKRLGFSDHRELATYMKSKGYNWSSDKKNYEKLTGKLTEEALSNSLPATTQEEESGVEGPKALQSVVKANRIDKGRLGQIEAYLPILELLDRNKDRLIDLIVPGSESGKVPRYAVPGIFVTKSVHMTNTLDQMVREYSKEKNISQRDIFAVALIEFFQRYGYEREIETLLGRL</sequence>
<organism evidence="1">
    <name type="scientific">Brevibacillus laterosporus</name>
    <name type="common">Bacillus laterosporus</name>
    <dbReference type="NCBI Taxonomy" id="1465"/>
    <lineage>
        <taxon>Bacteria</taxon>
        <taxon>Bacillati</taxon>
        <taxon>Bacillota</taxon>
        <taxon>Bacilli</taxon>
        <taxon>Bacillales</taxon>
        <taxon>Paenibacillaceae</taxon>
        <taxon>Brevibacillus</taxon>
    </lineage>
</organism>
<protein>
    <submittedName>
        <fullName evidence="1">Uncharacterized protein</fullName>
    </submittedName>
</protein>
<accession>A0A0F7EG26</accession>